<dbReference type="Proteomes" id="UP000007797">
    <property type="component" value="Unassembled WGS sequence"/>
</dbReference>
<evidence type="ECO:0000313" key="2">
    <source>
        <dbReference type="EMBL" id="EGG13351.1"/>
    </source>
</evidence>
<dbReference type="GeneID" id="14865734"/>
<dbReference type="RefSeq" id="XP_004350055.1">
    <property type="nucleotide sequence ID" value="XM_004350005.1"/>
</dbReference>
<proteinExistence type="predicted"/>
<sequence>MNSIITRNILNAAKQSITITSQSSSPSLRCVASRDSFRPIFVTLSNDNNYNINKYNNNNNNNINSIIKDININTKYNQQQQQQQHKHLFKSNITLQSLSSSTSFINGNNGTIQIYRYSSSSSKRTISSRAGSAIHSLYFVIVFCAIIGAAIYIFDDMIFEQWLYSEAIDQLHSSQEIVDIFGSDMKAKAFHRFFEKDMSMTEIAKRKNQRQGGDPSNPPPKIVIIKFKLQGHKGVGHVFCKANRLSLFNPEITFLRVNYGTMRKITLIDKDRKKIEEPKSLITRALRFLFTNNREEEDDQDYN</sequence>
<keyword evidence="3" id="KW-1185">Reference proteome</keyword>
<reference evidence="3" key="1">
    <citation type="journal article" date="2011" name="Genome Res.">
        <title>Phylogeny-wide analysis of social amoeba genomes highlights ancient origins for complex intercellular communication.</title>
        <authorList>
            <person name="Heidel A.J."/>
            <person name="Lawal H.M."/>
            <person name="Felder M."/>
            <person name="Schilde C."/>
            <person name="Helps N.R."/>
            <person name="Tunggal B."/>
            <person name="Rivero F."/>
            <person name="John U."/>
            <person name="Schleicher M."/>
            <person name="Eichinger L."/>
            <person name="Platzer M."/>
            <person name="Noegel A.A."/>
            <person name="Schaap P."/>
            <person name="Gloeckner G."/>
        </authorList>
    </citation>
    <scope>NUCLEOTIDE SEQUENCE [LARGE SCALE GENOMIC DNA]</scope>
    <source>
        <strain evidence="3">SH3</strain>
    </source>
</reference>
<name>F4QEZ2_CACFS</name>
<evidence type="ECO:0008006" key="4">
    <source>
        <dbReference type="Google" id="ProtNLM"/>
    </source>
</evidence>
<dbReference type="OMA" id="WLYSEAI"/>
<dbReference type="KEGG" id="dfa:DFA_11112"/>
<evidence type="ECO:0000313" key="3">
    <source>
        <dbReference type="Proteomes" id="UP000007797"/>
    </source>
</evidence>
<keyword evidence="1" id="KW-0472">Membrane</keyword>
<protein>
    <recommendedName>
        <fullName evidence="4">Mitochondrial import inner membrane translocase subunit Tim21</fullName>
    </recommendedName>
</protein>
<organism evidence="2 3">
    <name type="scientific">Cavenderia fasciculata</name>
    <name type="common">Slime mold</name>
    <name type="synonym">Dictyostelium fasciculatum</name>
    <dbReference type="NCBI Taxonomy" id="261658"/>
    <lineage>
        <taxon>Eukaryota</taxon>
        <taxon>Amoebozoa</taxon>
        <taxon>Evosea</taxon>
        <taxon>Eumycetozoa</taxon>
        <taxon>Dictyostelia</taxon>
        <taxon>Acytosteliales</taxon>
        <taxon>Cavenderiaceae</taxon>
        <taxon>Cavenderia</taxon>
    </lineage>
</organism>
<gene>
    <name evidence="2" type="ORF">DFA_11112</name>
</gene>
<evidence type="ECO:0000256" key="1">
    <source>
        <dbReference type="SAM" id="Phobius"/>
    </source>
</evidence>
<keyword evidence="1" id="KW-1133">Transmembrane helix</keyword>
<keyword evidence="1" id="KW-0812">Transmembrane</keyword>
<feature type="transmembrane region" description="Helical" evidence="1">
    <location>
        <begin position="133"/>
        <end position="154"/>
    </location>
</feature>
<accession>F4QEZ2</accession>
<dbReference type="EMBL" id="GL883029">
    <property type="protein sequence ID" value="EGG13351.1"/>
    <property type="molecule type" value="Genomic_DNA"/>
</dbReference>
<dbReference type="AlphaFoldDB" id="F4QEZ2"/>